<accession>A0A564XX58</accession>
<protein>
    <submittedName>
        <fullName evidence="1">Uncharacterized protein</fullName>
    </submittedName>
</protein>
<name>A0A564XX58_HYMDI</name>
<gene>
    <name evidence="1" type="ORF">WMSIL1_LOCUS852</name>
</gene>
<evidence type="ECO:0000313" key="1">
    <source>
        <dbReference type="EMBL" id="VUZ39602.1"/>
    </source>
</evidence>
<reference evidence="1 2" key="1">
    <citation type="submission" date="2019-07" db="EMBL/GenBank/DDBJ databases">
        <authorList>
            <person name="Jastrzebski P J."/>
            <person name="Paukszto L."/>
            <person name="Jastrzebski P J."/>
        </authorList>
    </citation>
    <scope>NUCLEOTIDE SEQUENCE [LARGE SCALE GENOMIC DNA]</scope>
    <source>
        <strain evidence="1 2">WMS-il1</strain>
    </source>
</reference>
<dbReference type="AlphaFoldDB" id="A0A564XX58"/>
<sequence>MYGIKCEGRVISKCFGDNTGCVRYLRNSQSRSESRFSCSLQWNASASRKPRYFPSGDACRCLFSKSSHLQTKEGEEVKARIMVLSAHFITFKKHRGLSGSIHCEDKEDFESR</sequence>
<dbReference type="EMBL" id="CABIJS010000021">
    <property type="protein sequence ID" value="VUZ39602.1"/>
    <property type="molecule type" value="Genomic_DNA"/>
</dbReference>
<keyword evidence="2" id="KW-1185">Reference proteome</keyword>
<organism evidence="1 2">
    <name type="scientific">Hymenolepis diminuta</name>
    <name type="common">Rat tapeworm</name>
    <dbReference type="NCBI Taxonomy" id="6216"/>
    <lineage>
        <taxon>Eukaryota</taxon>
        <taxon>Metazoa</taxon>
        <taxon>Spiralia</taxon>
        <taxon>Lophotrochozoa</taxon>
        <taxon>Platyhelminthes</taxon>
        <taxon>Cestoda</taxon>
        <taxon>Eucestoda</taxon>
        <taxon>Cyclophyllidea</taxon>
        <taxon>Hymenolepididae</taxon>
        <taxon>Hymenolepis</taxon>
    </lineage>
</organism>
<evidence type="ECO:0000313" key="2">
    <source>
        <dbReference type="Proteomes" id="UP000321570"/>
    </source>
</evidence>
<proteinExistence type="predicted"/>
<dbReference type="Proteomes" id="UP000321570">
    <property type="component" value="Unassembled WGS sequence"/>
</dbReference>